<sequence length="75" mass="9455">MDLDLTNIDTQFHKEMINLHFQEIKEYKKDQLQRPKHIRYENCVKRMLDQMNRDREIVKKRELENNKKKRKNIKK</sequence>
<organism evidence="1">
    <name type="scientific">viral metagenome</name>
    <dbReference type="NCBI Taxonomy" id="1070528"/>
    <lineage>
        <taxon>unclassified sequences</taxon>
        <taxon>metagenomes</taxon>
        <taxon>organismal metagenomes</taxon>
    </lineage>
</organism>
<dbReference type="AlphaFoldDB" id="A0A6C0CX06"/>
<evidence type="ECO:0000313" key="1">
    <source>
        <dbReference type="EMBL" id="QHT08763.1"/>
    </source>
</evidence>
<name>A0A6C0CX06_9ZZZZ</name>
<proteinExistence type="predicted"/>
<dbReference type="EMBL" id="MN739501">
    <property type="protein sequence ID" value="QHT08763.1"/>
    <property type="molecule type" value="Genomic_DNA"/>
</dbReference>
<protein>
    <submittedName>
        <fullName evidence="1">Uncharacterized protein</fullName>
    </submittedName>
</protein>
<accession>A0A6C0CX06</accession>
<reference evidence="1" key="1">
    <citation type="journal article" date="2020" name="Nature">
        <title>Giant virus diversity and host interactions through global metagenomics.</title>
        <authorList>
            <person name="Schulz F."/>
            <person name="Roux S."/>
            <person name="Paez-Espino D."/>
            <person name="Jungbluth S."/>
            <person name="Walsh D.A."/>
            <person name="Denef V.J."/>
            <person name="McMahon K.D."/>
            <person name="Konstantinidis K.T."/>
            <person name="Eloe-Fadrosh E.A."/>
            <person name="Kyrpides N.C."/>
            <person name="Woyke T."/>
        </authorList>
    </citation>
    <scope>NUCLEOTIDE SEQUENCE</scope>
    <source>
        <strain evidence="1">GVMAG-M-3300023109-53</strain>
    </source>
</reference>